<dbReference type="EMBL" id="CAJJDN010000159">
    <property type="protein sequence ID" value="CAD8125516.1"/>
    <property type="molecule type" value="Genomic_DNA"/>
</dbReference>
<protein>
    <submittedName>
        <fullName evidence="2">Uncharacterized protein</fullName>
    </submittedName>
</protein>
<keyword evidence="3" id="KW-1185">Reference proteome</keyword>
<feature type="transmembrane region" description="Helical" evidence="1">
    <location>
        <begin position="63"/>
        <end position="90"/>
    </location>
</feature>
<dbReference type="OrthoDB" id="304049at2759"/>
<feature type="transmembrane region" description="Helical" evidence="1">
    <location>
        <begin position="110"/>
        <end position="130"/>
    </location>
</feature>
<dbReference type="AlphaFoldDB" id="A0A8S1RAV8"/>
<keyword evidence="1" id="KW-1133">Transmembrane helix</keyword>
<keyword evidence="1" id="KW-0812">Transmembrane</keyword>
<evidence type="ECO:0000313" key="3">
    <source>
        <dbReference type="Proteomes" id="UP000692954"/>
    </source>
</evidence>
<gene>
    <name evidence="2" type="ORF">PSON_ATCC_30995.1.T1590115</name>
</gene>
<feature type="transmembrane region" description="Helical" evidence="1">
    <location>
        <begin position="6"/>
        <end position="24"/>
    </location>
</feature>
<sequence length="139" mass="15282">MSFFGKVLLLTALVGYSYLLFNDVSMGKQFEKKYNEFQNHQLVKQYIPPNTMKLVPAVLAKQIVAGLIAGSALMFLCGCFVILPVLGLLLQIAITANPLFSNDQTTQIEFLKMLALIGGLLLWSSSCCSAKKSTKVKTE</sequence>
<accession>A0A8S1RAV8</accession>
<dbReference type="Proteomes" id="UP000692954">
    <property type="component" value="Unassembled WGS sequence"/>
</dbReference>
<name>A0A8S1RAV8_9CILI</name>
<keyword evidence="1" id="KW-0472">Membrane</keyword>
<proteinExistence type="predicted"/>
<comment type="caution">
    <text evidence="2">The sequence shown here is derived from an EMBL/GenBank/DDBJ whole genome shotgun (WGS) entry which is preliminary data.</text>
</comment>
<organism evidence="2 3">
    <name type="scientific">Paramecium sonneborni</name>
    <dbReference type="NCBI Taxonomy" id="65129"/>
    <lineage>
        <taxon>Eukaryota</taxon>
        <taxon>Sar</taxon>
        <taxon>Alveolata</taxon>
        <taxon>Ciliophora</taxon>
        <taxon>Intramacronucleata</taxon>
        <taxon>Oligohymenophorea</taxon>
        <taxon>Peniculida</taxon>
        <taxon>Parameciidae</taxon>
        <taxon>Paramecium</taxon>
    </lineage>
</organism>
<evidence type="ECO:0000256" key="1">
    <source>
        <dbReference type="SAM" id="Phobius"/>
    </source>
</evidence>
<evidence type="ECO:0000313" key="2">
    <source>
        <dbReference type="EMBL" id="CAD8125516.1"/>
    </source>
</evidence>
<reference evidence="2" key="1">
    <citation type="submission" date="2021-01" db="EMBL/GenBank/DDBJ databases">
        <authorList>
            <consortium name="Genoscope - CEA"/>
            <person name="William W."/>
        </authorList>
    </citation>
    <scope>NUCLEOTIDE SEQUENCE</scope>
</reference>